<gene>
    <name evidence="1" type="ORF">ABE541_19910</name>
</gene>
<dbReference type="EMBL" id="JBDJNQ010000010">
    <property type="protein sequence ID" value="MEN5379543.1"/>
    <property type="molecule type" value="Genomic_DNA"/>
</dbReference>
<dbReference type="Proteomes" id="UP001409291">
    <property type="component" value="Unassembled WGS sequence"/>
</dbReference>
<evidence type="ECO:0000313" key="1">
    <source>
        <dbReference type="EMBL" id="MEN5379543.1"/>
    </source>
</evidence>
<sequence length="78" mass="8716">MPWYNDDYPPTYKNLPVHVRIKAIEMADTLLQEGLPEDTAIAIGLKLAKEHFAKLEEDDAISKLADAHNGPIDTKNSL</sequence>
<protein>
    <submittedName>
        <fullName evidence="1">Uncharacterized protein</fullName>
    </submittedName>
</protein>
<evidence type="ECO:0000313" key="2">
    <source>
        <dbReference type="Proteomes" id="UP001409291"/>
    </source>
</evidence>
<accession>A0ABV0BZ28</accession>
<comment type="caution">
    <text evidence="1">The sequence shown here is derived from an EMBL/GenBank/DDBJ whole genome shotgun (WGS) entry which is preliminary data.</text>
</comment>
<organism evidence="1 2">
    <name type="scientific">Sphingobacterium kitahiroshimense</name>
    <dbReference type="NCBI Taxonomy" id="470446"/>
    <lineage>
        <taxon>Bacteria</taxon>
        <taxon>Pseudomonadati</taxon>
        <taxon>Bacteroidota</taxon>
        <taxon>Sphingobacteriia</taxon>
        <taxon>Sphingobacteriales</taxon>
        <taxon>Sphingobacteriaceae</taxon>
        <taxon>Sphingobacterium</taxon>
    </lineage>
</organism>
<keyword evidence="2" id="KW-1185">Reference proteome</keyword>
<name>A0ABV0BZ28_9SPHI</name>
<reference evidence="1 2" key="1">
    <citation type="submission" date="2024-04" db="EMBL/GenBank/DDBJ databases">
        <title>WGS of bacteria from Torrens River.</title>
        <authorList>
            <person name="Wyrsch E.R."/>
            <person name="Drigo B."/>
        </authorList>
    </citation>
    <scope>NUCLEOTIDE SEQUENCE [LARGE SCALE GENOMIC DNA]</scope>
    <source>
        <strain evidence="1 2">TWI391</strain>
    </source>
</reference>
<dbReference type="RefSeq" id="WP_021191748.1">
    <property type="nucleotide sequence ID" value="NZ_JBDJLH010000002.1"/>
</dbReference>
<proteinExistence type="predicted"/>